<evidence type="ECO:0000313" key="2">
    <source>
        <dbReference type="EMBL" id="GAA0758075.1"/>
    </source>
</evidence>
<evidence type="ECO:0000313" key="3">
    <source>
        <dbReference type="Proteomes" id="UP001500279"/>
    </source>
</evidence>
<organism evidence="2 3">
    <name type="scientific">Ideonella azotifigens</name>
    <dbReference type="NCBI Taxonomy" id="513160"/>
    <lineage>
        <taxon>Bacteria</taxon>
        <taxon>Pseudomonadati</taxon>
        <taxon>Pseudomonadota</taxon>
        <taxon>Betaproteobacteria</taxon>
        <taxon>Burkholderiales</taxon>
        <taxon>Sphaerotilaceae</taxon>
        <taxon>Ideonella</taxon>
    </lineage>
</organism>
<feature type="region of interest" description="Disordered" evidence="1">
    <location>
        <begin position="240"/>
        <end position="269"/>
    </location>
</feature>
<reference evidence="3" key="1">
    <citation type="journal article" date="2019" name="Int. J. Syst. Evol. Microbiol.">
        <title>The Global Catalogue of Microorganisms (GCM) 10K type strain sequencing project: providing services to taxonomists for standard genome sequencing and annotation.</title>
        <authorList>
            <consortium name="The Broad Institute Genomics Platform"/>
            <consortium name="The Broad Institute Genome Sequencing Center for Infectious Disease"/>
            <person name="Wu L."/>
            <person name="Ma J."/>
        </authorList>
    </citation>
    <scope>NUCLEOTIDE SEQUENCE [LARGE SCALE GENOMIC DNA]</scope>
    <source>
        <strain evidence="3">JCM 15503</strain>
    </source>
</reference>
<feature type="compositionally biased region" description="Polar residues" evidence="1">
    <location>
        <begin position="240"/>
        <end position="256"/>
    </location>
</feature>
<dbReference type="EMBL" id="BAAAEW010000025">
    <property type="protein sequence ID" value="GAA0758075.1"/>
    <property type="molecule type" value="Genomic_DNA"/>
</dbReference>
<accession>A0ABP3VHV6</accession>
<comment type="caution">
    <text evidence="2">The sequence shown here is derived from an EMBL/GenBank/DDBJ whole genome shotgun (WGS) entry which is preliminary data.</text>
</comment>
<dbReference type="Proteomes" id="UP001500279">
    <property type="component" value="Unassembled WGS sequence"/>
</dbReference>
<proteinExistence type="predicted"/>
<keyword evidence="3" id="KW-1185">Reference proteome</keyword>
<evidence type="ECO:0000256" key="1">
    <source>
        <dbReference type="SAM" id="MobiDB-lite"/>
    </source>
</evidence>
<protein>
    <submittedName>
        <fullName evidence="2">Uncharacterized protein</fullName>
    </submittedName>
</protein>
<sequence length="269" mass="29097">MSRTLRQWLLGGASGAESAVKQWCASEGLVLKLTHERDGFVIEPAREGLPLRIEWGPSQRPYLSGMELRLRSETGIAPHVYGALMPQALLEALERALFEQSTGTVQTRFDGEMPEEMRWLAMGERLDATQLGPLRGDFAGVANQSAWMAEWLAGPTGDALHGWAQAELQRLAATARKPGSREKPAPLGWALLVHRGRLVWRQSLATPDVAAIASARQAFQAALLGARGFASQPISSQMGASQINASQLDLSQQDLASRQGPASDPPAED</sequence>
<dbReference type="RefSeq" id="WP_231012184.1">
    <property type="nucleotide sequence ID" value="NZ_BAAAEW010000025.1"/>
</dbReference>
<name>A0ABP3VHV6_9BURK</name>
<gene>
    <name evidence="2" type="ORF">GCM10009107_38230</name>
</gene>